<evidence type="ECO:0000256" key="3">
    <source>
        <dbReference type="ARBA" id="ARBA00022927"/>
    </source>
</evidence>
<evidence type="ECO:0000259" key="13">
    <source>
        <dbReference type="Pfam" id="PF04695"/>
    </source>
</evidence>
<evidence type="ECO:0000313" key="15">
    <source>
        <dbReference type="Proteomes" id="UP000740926"/>
    </source>
</evidence>
<protein>
    <recommendedName>
        <fullName evidence="7 10">Peroxisomal membrane protein PEX14</fullName>
    </recommendedName>
    <alternativeName>
        <fullName evidence="8 10">Peroxin-14</fullName>
    </alternativeName>
</protein>
<evidence type="ECO:0000256" key="6">
    <source>
        <dbReference type="ARBA" id="ARBA00023140"/>
    </source>
</evidence>
<dbReference type="GO" id="GO:1990429">
    <property type="term" value="C:peroxisomal importomer complex"/>
    <property type="evidence" value="ECO:0007669"/>
    <property type="project" value="TreeGrafter"/>
</dbReference>
<evidence type="ECO:0000256" key="8">
    <source>
        <dbReference type="ARBA" id="ARBA00029691"/>
    </source>
</evidence>
<keyword evidence="3 10" id="KW-0653">Protein transport</keyword>
<dbReference type="PANTHER" id="PTHR23058:SF0">
    <property type="entry name" value="PEROXISOMAL MEMBRANE PROTEIN PEX14"/>
    <property type="match status" value="1"/>
</dbReference>
<evidence type="ECO:0000256" key="2">
    <source>
        <dbReference type="ARBA" id="ARBA00022448"/>
    </source>
</evidence>
<dbReference type="PANTHER" id="PTHR23058">
    <property type="entry name" value="PEROXISOMAL MEMBRANE PROTEIN PEX14"/>
    <property type="match status" value="1"/>
</dbReference>
<comment type="caution">
    <text evidence="14">The sequence shown here is derived from an EMBL/GenBank/DDBJ whole genome shotgun (WGS) entry which is preliminary data.</text>
</comment>
<dbReference type="Pfam" id="PF04695">
    <property type="entry name" value="Pex14_N"/>
    <property type="match status" value="1"/>
</dbReference>
<evidence type="ECO:0000256" key="7">
    <source>
        <dbReference type="ARBA" id="ARBA00029502"/>
    </source>
</evidence>
<evidence type="ECO:0000256" key="9">
    <source>
        <dbReference type="ARBA" id="ARBA00046271"/>
    </source>
</evidence>
<evidence type="ECO:0000256" key="10">
    <source>
        <dbReference type="RuleBase" id="RU367032"/>
    </source>
</evidence>
<feature type="compositionally biased region" description="Polar residues" evidence="11">
    <location>
        <begin position="261"/>
        <end position="277"/>
    </location>
</feature>
<dbReference type="GO" id="GO:0005778">
    <property type="term" value="C:peroxisomal membrane"/>
    <property type="evidence" value="ECO:0007669"/>
    <property type="project" value="UniProtKB-SubCell"/>
</dbReference>
<keyword evidence="4" id="KW-0811">Translocation</keyword>
<keyword evidence="15" id="KW-1185">Reference proteome</keyword>
<dbReference type="InterPro" id="IPR036388">
    <property type="entry name" value="WH-like_DNA-bd_sf"/>
</dbReference>
<dbReference type="AlphaFoldDB" id="A0A9P6Z6V4"/>
<reference evidence="14 15" key="1">
    <citation type="journal article" date="2020" name="Microb. Genom.">
        <title>Genetic diversity of clinical and environmental Mucorales isolates obtained from an investigation of mucormycosis cases among solid organ transplant recipients.</title>
        <authorList>
            <person name="Nguyen M.H."/>
            <person name="Kaul D."/>
            <person name="Muto C."/>
            <person name="Cheng S.J."/>
            <person name="Richter R.A."/>
            <person name="Bruno V.M."/>
            <person name="Liu G."/>
            <person name="Beyhan S."/>
            <person name="Sundermann A.J."/>
            <person name="Mounaud S."/>
            <person name="Pasculle A.W."/>
            <person name="Nierman W.C."/>
            <person name="Driscoll E."/>
            <person name="Cumbie R."/>
            <person name="Clancy C.J."/>
            <person name="Dupont C.L."/>
        </authorList>
    </citation>
    <scope>NUCLEOTIDE SEQUENCE [LARGE SCALE GENOMIC DNA]</scope>
    <source>
        <strain evidence="14 15">GL24</strain>
    </source>
</reference>
<dbReference type="GO" id="GO:0016560">
    <property type="term" value="P:protein import into peroxisome matrix, docking"/>
    <property type="evidence" value="ECO:0007669"/>
    <property type="project" value="UniProtKB-UniRule"/>
</dbReference>
<keyword evidence="6 10" id="KW-0576">Peroxisome</keyword>
<comment type="similarity">
    <text evidence="1 10">Belongs to the peroxin-14 family.</text>
</comment>
<sequence length="304" mass="34715">MRKELLESAISFLSSPNVQTADKEKKIQFLKKKNLTDEEIEYAFKQTEKTSQVATLNKPNVPARYQVLYYSTEPAVARLTTQQITRLAIILGLGAVGITSILMIAIKQYMSRIFRSIAGYQSNRYKDHTKFLKRIESKLKEQQTESTFTEFINKQKSLGDYLLQLSSSIKTITKQDDKYKHLRSAVDDLHHTFTKLPHSNSNHFSYGGFAPSYTYRSSSSFKGDDDNDAAIQSLKSEIRSFKGTLLSRRNFPTITTTSLNTIKSPTISPQTASTETNFYHPRRRRSFRSELASDSEKMKSAVEK</sequence>
<dbReference type="Gene3D" id="1.10.10.10">
    <property type="entry name" value="Winged helix-like DNA-binding domain superfamily/Winged helix DNA-binding domain"/>
    <property type="match status" value="1"/>
</dbReference>
<keyword evidence="2 10" id="KW-0813">Transport</keyword>
<evidence type="ECO:0000256" key="1">
    <source>
        <dbReference type="ARBA" id="ARBA00005443"/>
    </source>
</evidence>
<keyword evidence="12" id="KW-0812">Transmembrane</keyword>
<dbReference type="EMBL" id="JAANIU010000494">
    <property type="protein sequence ID" value="KAG1571892.1"/>
    <property type="molecule type" value="Genomic_DNA"/>
</dbReference>
<evidence type="ECO:0000256" key="5">
    <source>
        <dbReference type="ARBA" id="ARBA00023136"/>
    </source>
</evidence>
<evidence type="ECO:0000256" key="4">
    <source>
        <dbReference type="ARBA" id="ARBA00023010"/>
    </source>
</evidence>
<keyword evidence="5 10" id="KW-0472">Membrane</keyword>
<feature type="region of interest" description="Disordered" evidence="11">
    <location>
        <begin position="261"/>
        <end position="304"/>
    </location>
</feature>
<accession>A0A9P6Z6V4</accession>
<proteinExistence type="inferred from homology"/>
<dbReference type="InterPro" id="IPR025655">
    <property type="entry name" value="PEX14"/>
</dbReference>
<dbReference type="InterPro" id="IPR006785">
    <property type="entry name" value="Pex14_N"/>
</dbReference>
<comment type="subcellular location">
    <subcellularLocation>
        <location evidence="9 10">Peroxisome membrane</location>
    </subcellularLocation>
</comment>
<gene>
    <name evidence="14" type="ORF">G6F50_004216</name>
</gene>
<evidence type="ECO:0000313" key="14">
    <source>
        <dbReference type="EMBL" id="KAG1571892.1"/>
    </source>
</evidence>
<name>A0A9P6Z6V4_9FUNG</name>
<dbReference type="Proteomes" id="UP000740926">
    <property type="component" value="Unassembled WGS sequence"/>
</dbReference>
<feature type="compositionally biased region" description="Basic and acidic residues" evidence="11">
    <location>
        <begin position="294"/>
        <end position="304"/>
    </location>
</feature>
<evidence type="ECO:0000256" key="12">
    <source>
        <dbReference type="SAM" id="Phobius"/>
    </source>
</evidence>
<evidence type="ECO:0000256" key="11">
    <source>
        <dbReference type="SAM" id="MobiDB-lite"/>
    </source>
</evidence>
<dbReference type="GO" id="GO:0005102">
    <property type="term" value="F:signaling receptor binding"/>
    <property type="evidence" value="ECO:0007669"/>
    <property type="project" value="TreeGrafter"/>
</dbReference>
<comment type="function">
    <text evidence="10">Component of the PEX13-PEX14 docking complex, a translocon channel that specifically mediates the import of peroxisomal cargo proteins bound to PEX5 receptor. The PEX13-PEX14 docking complex forms a large import pore which can be opened to a diameter of about 9 nm. Mechanistically, PEX5 receptor along with cargo proteins associates with the PEX14 subunit of the PEX13-PEX14 docking complex in the cytosol, leading to the insertion of the receptor into the organelle membrane with the concomitant translocation of the cargo into the peroxisome matrix.</text>
</comment>
<organism evidence="14 15">
    <name type="scientific">Rhizopus delemar</name>
    <dbReference type="NCBI Taxonomy" id="936053"/>
    <lineage>
        <taxon>Eukaryota</taxon>
        <taxon>Fungi</taxon>
        <taxon>Fungi incertae sedis</taxon>
        <taxon>Mucoromycota</taxon>
        <taxon>Mucoromycotina</taxon>
        <taxon>Mucoromycetes</taxon>
        <taxon>Mucorales</taxon>
        <taxon>Mucorineae</taxon>
        <taxon>Rhizopodaceae</taxon>
        <taxon>Rhizopus</taxon>
    </lineage>
</organism>
<keyword evidence="12" id="KW-1133">Transmembrane helix</keyword>
<feature type="transmembrane region" description="Helical" evidence="12">
    <location>
        <begin position="87"/>
        <end position="106"/>
    </location>
</feature>
<feature type="domain" description="Peroxisome membrane anchor protein Pex14p N-terminal" evidence="13">
    <location>
        <begin position="2"/>
        <end position="45"/>
    </location>
</feature>